<dbReference type="EMBL" id="JAGQDG010000003">
    <property type="protein sequence ID" value="MBQ0935518.1"/>
    <property type="molecule type" value="Genomic_DNA"/>
</dbReference>
<evidence type="ECO:0000313" key="2">
    <source>
        <dbReference type="Proteomes" id="UP000672097"/>
    </source>
</evidence>
<comment type="caution">
    <text evidence="1">The sequence shown here is derived from an EMBL/GenBank/DDBJ whole genome shotgun (WGS) entry which is preliminary data.</text>
</comment>
<gene>
    <name evidence="1" type="ORF">KAK11_09285</name>
</gene>
<reference evidence="1 2" key="1">
    <citation type="submission" date="2021-04" db="EMBL/GenBank/DDBJ databases">
        <title>The genome sequence of type strain Ideonella paludis KCTC 32238.</title>
        <authorList>
            <person name="Liu Y."/>
        </authorList>
    </citation>
    <scope>NUCLEOTIDE SEQUENCE [LARGE SCALE GENOMIC DNA]</scope>
    <source>
        <strain evidence="1 2">KCTC 32238</strain>
    </source>
</reference>
<accession>A0ABS5DWJ2</accession>
<organism evidence="1 2">
    <name type="scientific">Ideonella paludis</name>
    <dbReference type="NCBI Taxonomy" id="1233411"/>
    <lineage>
        <taxon>Bacteria</taxon>
        <taxon>Pseudomonadati</taxon>
        <taxon>Pseudomonadota</taxon>
        <taxon>Betaproteobacteria</taxon>
        <taxon>Burkholderiales</taxon>
        <taxon>Sphaerotilaceae</taxon>
        <taxon>Ideonella</taxon>
    </lineage>
</organism>
<dbReference type="RefSeq" id="WP_210808537.1">
    <property type="nucleotide sequence ID" value="NZ_JAGQDG010000003.1"/>
</dbReference>
<name>A0ABS5DWJ2_9BURK</name>
<evidence type="ECO:0000313" key="1">
    <source>
        <dbReference type="EMBL" id="MBQ0935518.1"/>
    </source>
</evidence>
<sequence length="200" mass="22046">MSEQTSLEIAAQAARLVVEEGMDYAAAKRKAARDLGRRQGRSAELPSNEAVEDEVWDYLRLFCADTQPAELHHLRELAAVWMERLEAFRPHLGGAVWRGTATRLSAVLIDLYVDDPKAAEIAFLNAGVDVDSHGGEADDGLGVLTVAEFSRALNDTVTLHFIIHDHDELRGALKPDSRGRSWRGDLPALRRLLSNPETAP</sequence>
<protein>
    <recommendedName>
        <fullName evidence="3">Nucleotidyltransferase</fullName>
    </recommendedName>
</protein>
<keyword evidence="2" id="KW-1185">Reference proteome</keyword>
<evidence type="ECO:0008006" key="3">
    <source>
        <dbReference type="Google" id="ProtNLM"/>
    </source>
</evidence>
<dbReference type="Proteomes" id="UP000672097">
    <property type="component" value="Unassembled WGS sequence"/>
</dbReference>
<proteinExistence type="predicted"/>